<keyword evidence="2" id="KW-1185">Reference proteome</keyword>
<comment type="caution">
    <text evidence="1">The sequence shown here is derived from an EMBL/GenBank/DDBJ whole genome shotgun (WGS) entry which is preliminary data.</text>
</comment>
<dbReference type="RefSeq" id="WP_211867037.1">
    <property type="nucleotide sequence ID" value="NZ_JAAEDI010000005.1"/>
</dbReference>
<accession>A0ABS5EE01</accession>
<dbReference type="EMBL" id="JAAEDI010000005">
    <property type="protein sequence ID" value="MBR0649246.1"/>
    <property type="molecule type" value="Genomic_DNA"/>
</dbReference>
<dbReference type="Proteomes" id="UP000698752">
    <property type="component" value="Unassembled WGS sequence"/>
</dbReference>
<name>A0ABS5EE01_9PROT</name>
<reference evidence="2" key="1">
    <citation type="journal article" date="2021" name="Syst. Appl. Microbiol.">
        <title>Roseomonas hellenica sp. nov., isolated from roots of wild-growing Alkanna tinctoria.</title>
        <authorList>
            <person name="Rat A."/>
            <person name="Naranjo H.D."/>
            <person name="Lebbe L."/>
            <person name="Cnockaert M."/>
            <person name="Krigas N."/>
            <person name="Grigoriadou K."/>
            <person name="Maloupa E."/>
            <person name="Willems A."/>
        </authorList>
    </citation>
    <scope>NUCLEOTIDE SEQUENCE [LARGE SCALE GENOMIC DNA]</scope>
    <source>
        <strain evidence="2">LMG 31159</strain>
    </source>
</reference>
<sequence length="73" mass="8239">MMPKLGRPAAKSRLEIAARRLANDVAREEYGEAGFCFRLARFADTRYFRAYIAHRSSARHALVGKTVVVRVEG</sequence>
<gene>
    <name evidence="1" type="ORF">GXW78_06205</name>
</gene>
<evidence type="ECO:0000313" key="2">
    <source>
        <dbReference type="Proteomes" id="UP000698752"/>
    </source>
</evidence>
<protein>
    <submittedName>
        <fullName evidence="1">Uncharacterized protein</fullName>
    </submittedName>
</protein>
<evidence type="ECO:0000313" key="1">
    <source>
        <dbReference type="EMBL" id="MBR0649246.1"/>
    </source>
</evidence>
<organism evidence="1 2">
    <name type="scientific">Neoroseomonas terrae</name>
    <dbReference type="NCBI Taxonomy" id="424799"/>
    <lineage>
        <taxon>Bacteria</taxon>
        <taxon>Pseudomonadati</taxon>
        <taxon>Pseudomonadota</taxon>
        <taxon>Alphaproteobacteria</taxon>
        <taxon>Acetobacterales</taxon>
        <taxon>Acetobacteraceae</taxon>
        <taxon>Neoroseomonas</taxon>
    </lineage>
</organism>
<proteinExistence type="predicted"/>